<dbReference type="RefSeq" id="WP_386719136.1">
    <property type="nucleotide sequence ID" value="NZ_JBHRSZ010000004.1"/>
</dbReference>
<dbReference type="InterPro" id="IPR015422">
    <property type="entry name" value="PyrdxlP-dep_Trfase_small"/>
</dbReference>
<accession>A0ABV7HEI8</accession>
<dbReference type="InterPro" id="IPR004839">
    <property type="entry name" value="Aminotransferase_I/II_large"/>
</dbReference>
<sequence length="340" mass="37433">MKDKSSFTPLHGGDLVAASEHYGIPLDQWLDLSTGMNPEPYPIGDIPSSVFTELPYLKPEFLSAAASYYGSDAFVAVSGSQSAIQALPTLLPTLPVLLPRIGYQEHSKSWQATHATTFYPSLTIDAQSLFIETALVENTSQHLVVINPNNPTGVMIAPEVLLDWASRLTNGGCLIVDEAFMDLTPELSLLNRALPENIIVLRSFGKFFGLAGLRLGFVFASQNIRAQLEQALGLWQVNGPAQFIASKALTDAEWQRSAVDRIAQMHVHTRKMLVPVFQEFKSEVLNDSGLFMSWLMDTSKAMILADRLAQQGILIRRVQCSDDQSVLRFGLLSLSQNILL</sequence>
<organism evidence="5 6">
    <name type="scientific">Litoribrevibacter euphylliae</name>
    <dbReference type="NCBI Taxonomy" id="1834034"/>
    <lineage>
        <taxon>Bacteria</taxon>
        <taxon>Pseudomonadati</taxon>
        <taxon>Pseudomonadota</taxon>
        <taxon>Gammaproteobacteria</taxon>
        <taxon>Oceanospirillales</taxon>
        <taxon>Oceanospirillaceae</taxon>
        <taxon>Litoribrevibacter</taxon>
    </lineage>
</organism>
<dbReference type="Gene3D" id="3.40.640.10">
    <property type="entry name" value="Type I PLP-dependent aspartate aminotransferase-like (Major domain)"/>
    <property type="match status" value="1"/>
</dbReference>
<evidence type="ECO:0000256" key="2">
    <source>
        <dbReference type="ARBA" id="ARBA00022898"/>
    </source>
</evidence>
<comment type="cofactor">
    <cofactor evidence="1 3">
        <name>pyridoxal 5'-phosphate</name>
        <dbReference type="ChEBI" id="CHEBI:597326"/>
    </cofactor>
</comment>
<dbReference type="PANTHER" id="PTHR42885">
    <property type="entry name" value="HISTIDINOL-PHOSPHATE AMINOTRANSFERASE-RELATED"/>
    <property type="match status" value="1"/>
</dbReference>
<evidence type="ECO:0000313" key="5">
    <source>
        <dbReference type="EMBL" id="MFC3151063.1"/>
    </source>
</evidence>
<dbReference type="PANTHER" id="PTHR42885:SF1">
    <property type="entry name" value="THREONINE-PHOSPHATE DECARBOXYLASE"/>
    <property type="match status" value="1"/>
</dbReference>
<evidence type="ECO:0000313" key="6">
    <source>
        <dbReference type="Proteomes" id="UP001595476"/>
    </source>
</evidence>
<comment type="similarity">
    <text evidence="3">Belongs to the class-I pyridoxal-phosphate-dependent aminotransferase family.</text>
</comment>
<dbReference type="EC" id="2.6.1.-" evidence="3"/>
<keyword evidence="3" id="KW-0808">Transferase</keyword>
<dbReference type="Proteomes" id="UP001595476">
    <property type="component" value="Unassembled WGS sequence"/>
</dbReference>
<keyword evidence="2" id="KW-0663">Pyridoxal phosphate</keyword>
<keyword evidence="5" id="KW-0456">Lyase</keyword>
<dbReference type="SUPFAM" id="SSF53383">
    <property type="entry name" value="PLP-dependent transferases"/>
    <property type="match status" value="1"/>
</dbReference>
<comment type="caution">
    <text evidence="5">The sequence shown here is derived from an EMBL/GenBank/DDBJ whole genome shotgun (WGS) entry which is preliminary data.</text>
</comment>
<dbReference type="InterPro" id="IPR015424">
    <property type="entry name" value="PyrdxlP-dep_Trfase"/>
</dbReference>
<evidence type="ECO:0000259" key="4">
    <source>
        <dbReference type="Pfam" id="PF00155"/>
    </source>
</evidence>
<dbReference type="PROSITE" id="PS00105">
    <property type="entry name" value="AA_TRANSFER_CLASS_1"/>
    <property type="match status" value="1"/>
</dbReference>
<proteinExistence type="inferred from homology"/>
<protein>
    <recommendedName>
        <fullName evidence="3">Aminotransferase</fullName>
        <ecNumber evidence="3">2.6.1.-</ecNumber>
    </recommendedName>
</protein>
<evidence type="ECO:0000256" key="1">
    <source>
        <dbReference type="ARBA" id="ARBA00001933"/>
    </source>
</evidence>
<dbReference type="GO" id="GO:0048472">
    <property type="term" value="F:threonine-phosphate decarboxylase activity"/>
    <property type="evidence" value="ECO:0007669"/>
    <property type="project" value="UniProtKB-EC"/>
</dbReference>
<feature type="domain" description="Aminotransferase class I/classII large" evidence="4">
    <location>
        <begin position="58"/>
        <end position="330"/>
    </location>
</feature>
<dbReference type="InterPro" id="IPR015421">
    <property type="entry name" value="PyrdxlP-dep_Trfase_major"/>
</dbReference>
<evidence type="ECO:0000256" key="3">
    <source>
        <dbReference type="RuleBase" id="RU000481"/>
    </source>
</evidence>
<keyword evidence="6" id="KW-1185">Reference proteome</keyword>
<dbReference type="CDD" id="cd00609">
    <property type="entry name" value="AAT_like"/>
    <property type="match status" value="1"/>
</dbReference>
<gene>
    <name evidence="5" type="ORF">ACFOEK_08490</name>
</gene>
<name>A0ABV7HEI8_9GAMM</name>
<dbReference type="Gene3D" id="3.90.1150.10">
    <property type="entry name" value="Aspartate Aminotransferase, domain 1"/>
    <property type="match status" value="1"/>
</dbReference>
<keyword evidence="3" id="KW-0032">Aminotransferase</keyword>
<reference evidence="6" key="1">
    <citation type="journal article" date="2019" name="Int. J. Syst. Evol. Microbiol.">
        <title>The Global Catalogue of Microorganisms (GCM) 10K type strain sequencing project: providing services to taxonomists for standard genome sequencing and annotation.</title>
        <authorList>
            <consortium name="The Broad Institute Genomics Platform"/>
            <consortium name="The Broad Institute Genome Sequencing Center for Infectious Disease"/>
            <person name="Wu L."/>
            <person name="Ma J."/>
        </authorList>
    </citation>
    <scope>NUCLEOTIDE SEQUENCE [LARGE SCALE GENOMIC DNA]</scope>
    <source>
        <strain evidence="6">KCTC 52438</strain>
    </source>
</reference>
<dbReference type="InterPro" id="IPR004838">
    <property type="entry name" value="NHTrfase_class1_PyrdxlP-BS"/>
</dbReference>
<dbReference type="EMBL" id="JBHRSZ010000004">
    <property type="protein sequence ID" value="MFC3151063.1"/>
    <property type="molecule type" value="Genomic_DNA"/>
</dbReference>
<dbReference type="Pfam" id="PF00155">
    <property type="entry name" value="Aminotran_1_2"/>
    <property type="match status" value="1"/>
</dbReference>